<dbReference type="AlphaFoldDB" id="A7RX03"/>
<feature type="region of interest" description="Disordered" evidence="1">
    <location>
        <begin position="66"/>
        <end position="111"/>
    </location>
</feature>
<dbReference type="EMBL" id="DS469548">
    <property type="protein sequence ID" value="EDO44064.1"/>
    <property type="molecule type" value="Genomic_DNA"/>
</dbReference>
<gene>
    <name evidence="2" type="ORF">NEMVEDRAFT_v1g203407</name>
</gene>
<feature type="compositionally biased region" description="Polar residues" evidence="1">
    <location>
        <begin position="127"/>
        <end position="140"/>
    </location>
</feature>
<dbReference type="OMA" id="ENCANAK"/>
<dbReference type="PANTHER" id="PTHR34239:SF2">
    <property type="entry name" value="TRANSPOSABLE ELEMENT P TRANSPOSASE_THAP9 CONSERVED DOMAIN-CONTAINING PROTEIN"/>
    <property type="match status" value="1"/>
</dbReference>
<dbReference type="InParanoid" id="A7RX03"/>
<dbReference type="HOGENOM" id="CLU_714345_0_0_1"/>
<feature type="compositionally biased region" description="Basic and acidic residues" evidence="1">
    <location>
        <begin position="82"/>
        <end position="93"/>
    </location>
</feature>
<dbReference type="PhylomeDB" id="A7RX03"/>
<keyword evidence="3" id="KW-1185">Reference proteome</keyword>
<organism evidence="2 3">
    <name type="scientific">Nematostella vectensis</name>
    <name type="common">Starlet sea anemone</name>
    <dbReference type="NCBI Taxonomy" id="45351"/>
    <lineage>
        <taxon>Eukaryota</taxon>
        <taxon>Metazoa</taxon>
        <taxon>Cnidaria</taxon>
        <taxon>Anthozoa</taxon>
        <taxon>Hexacorallia</taxon>
        <taxon>Actiniaria</taxon>
        <taxon>Edwardsiidae</taxon>
        <taxon>Nematostella</taxon>
    </lineage>
</organism>
<dbReference type="PANTHER" id="PTHR34239">
    <property type="entry name" value="APPLE DOMAIN-CONTAINING PROTEIN"/>
    <property type="match status" value="1"/>
</dbReference>
<sequence>MNGRNKLVAEEDINEEALLEISAESNSSKMAADVPLSHSSVNSEAGPASLTPEQVSLLTSAFQRLSEKLEDSPMGKTSKGKASADQRIGEKSECSIPAKKPCGPDNHSMSDSADCEALLDKIMSSKPSTLADSRGQPDQNTDSDDDEDLRELTKEYESEDLTGSPLKSEPLVKLFNKMFRSKVEEKALKEKMERQVRPENCANAKVARCNTGIWRKLQEHTKRRDMHMVKMQQALVKEIIPVAHVADKAMVSKSLNLDEIQQIKKSCLEALSLLTHVNYEINIQRKFLMKPDIGSEYASLCSPLVPLTDNLFGDDLQKHLKDIGDENKIGAKINKGTKGNPHASRPGFGRGFYNQNRPKKQSSRGAPYPGRNYHHKGSRQQRGPKAS</sequence>
<feature type="region of interest" description="Disordered" evidence="1">
    <location>
        <begin position="25"/>
        <end position="54"/>
    </location>
</feature>
<reference evidence="2 3" key="1">
    <citation type="journal article" date="2007" name="Science">
        <title>Sea anemone genome reveals ancestral eumetazoan gene repertoire and genomic organization.</title>
        <authorList>
            <person name="Putnam N.H."/>
            <person name="Srivastava M."/>
            <person name="Hellsten U."/>
            <person name="Dirks B."/>
            <person name="Chapman J."/>
            <person name="Salamov A."/>
            <person name="Terry A."/>
            <person name="Shapiro H."/>
            <person name="Lindquist E."/>
            <person name="Kapitonov V.V."/>
            <person name="Jurka J."/>
            <person name="Genikhovich G."/>
            <person name="Grigoriev I.V."/>
            <person name="Lucas S.M."/>
            <person name="Steele R.E."/>
            <person name="Finnerty J.R."/>
            <person name="Technau U."/>
            <person name="Martindale M.Q."/>
            <person name="Rokhsar D.S."/>
        </authorList>
    </citation>
    <scope>NUCLEOTIDE SEQUENCE [LARGE SCALE GENOMIC DNA]</scope>
    <source>
        <strain evidence="3">CH2 X CH6</strain>
    </source>
</reference>
<feature type="region of interest" description="Disordered" evidence="1">
    <location>
        <begin position="330"/>
        <end position="387"/>
    </location>
</feature>
<name>A7RX03_NEMVE</name>
<evidence type="ECO:0000313" key="3">
    <source>
        <dbReference type="Proteomes" id="UP000001593"/>
    </source>
</evidence>
<evidence type="ECO:0000256" key="1">
    <source>
        <dbReference type="SAM" id="MobiDB-lite"/>
    </source>
</evidence>
<protein>
    <submittedName>
        <fullName evidence="2">Uncharacterized protein</fullName>
    </submittedName>
</protein>
<accession>A7RX03</accession>
<dbReference type="Proteomes" id="UP000001593">
    <property type="component" value="Unassembled WGS sequence"/>
</dbReference>
<proteinExistence type="predicted"/>
<evidence type="ECO:0000313" key="2">
    <source>
        <dbReference type="EMBL" id="EDO44064.1"/>
    </source>
</evidence>
<feature type="region of interest" description="Disordered" evidence="1">
    <location>
        <begin position="127"/>
        <end position="148"/>
    </location>
</feature>